<dbReference type="InterPro" id="IPR047817">
    <property type="entry name" value="ABC2_TM_bact-type"/>
</dbReference>
<dbReference type="InterPro" id="IPR000412">
    <property type="entry name" value="ABC_2_transport"/>
</dbReference>
<keyword evidence="10 12" id="KW-0472">Membrane</keyword>
<dbReference type="Proteomes" id="UP000319502">
    <property type="component" value="Unassembled WGS sequence"/>
</dbReference>
<reference evidence="14 15" key="1">
    <citation type="submission" date="2019-07" db="EMBL/GenBank/DDBJ databases">
        <title>The pathways for chlorine oxyanion respiration interact through the shared metabolite chlorate.</title>
        <authorList>
            <person name="Barnum T.P."/>
            <person name="Cheng Y."/>
            <person name="Hill K.A."/>
            <person name="Lucas L.N."/>
            <person name="Carlson H.K."/>
            <person name="Coates J.D."/>
        </authorList>
    </citation>
    <scope>NUCLEOTIDE SEQUENCE [LARGE SCALE GENOMIC DNA]</scope>
    <source>
        <strain evidence="14 15">SFB-3</strain>
    </source>
</reference>
<dbReference type="Pfam" id="PF01061">
    <property type="entry name" value="ABC2_membrane"/>
    <property type="match status" value="1"/>
</dbReference>
<organism evidence="14 15">
    <name type="scientific">Denitromonas halophila</name>
    <dbReference type="NCBI Taxonomy" id="1629404"/>
    <lineage>
        <taxon>Bacteria</taxon>
        <taxon>Pseudomonadati</taxon>
        <taxon>Pseudomonadota</taxon>
        <taxon>Betaproteobacteria</taxon>
        <taxon>Rhodocyclales</taxon>
        <taxon>Zoogloeaceae</taxon>
        <taxon>Denitromonas</taxon>
    </lineage>
</organism>
<dbReference type="NCBIfam" id="TIGR01291">
    <property type="entry name" value="nodJ"/>
    <property type="match status" value="1"/>
</dbReference>
<evidence type="ECO:0000256" key="11">
    <source>
        <dbReference type="ARBA" id="ARBA00025119"/>
    </source>
</evidence>
<dbReference type="InterPro" id="IPR005981">
    <property type="entry name" value="ABC_transptNodJ"/>
</dbReference>
<gene>
    <name evidence="14" type="ORF">FHP91_13120</name>
</gene>
<sequence>MSAPAAHFRLPCLSWRFASVWSRNFRVWRKLALPSLLGNLADPMIYLLGLGYGLGALVKTVDGVPYVHFLAAGMVCFSCMNTASFETLYSAFSRMHVQRTWEGLMNTPLALDDIVLAEMVWAASKAALSGTAILLVVTLFGFTSSALTLGVVPLIFLIGLTFAAMGLVVTALAPNYDFFMYYFTLFITPMALLSGVFFPLDQLPAALQIGAQMLPLAHAIAIARPLMLGELPTAVLPHLAVMAAYAAVGFWLAVSLTRRRLLK</sequence>
<dbReference type="GO" id="GO:0140359">
    <property type="term" value="F:ABC-type transporter activity"/>
    <property type="evidence" value="ECO:0007669"/>
    <property type="project" value="InterPro"/>
</dbReference>
<dbReference type="GO" id="GO:0043190">
    <property type="term" value="C:ATP-binding cassette (ABC) transporter complex"/>
    <property type="evidence" value="ECO:0007669"/>
    <property type="project" value="InterPro"/>
</dbReference>
<evidence type="ECO:0000259" key="13">
    <source>
        <dbReference type="PROSITE" id="PS51012"/>
    </source>
</evidence>
<dbReference type="PRINTS" id="PR00164">
    <property type="entry name" value="ABC2TRNSPORT"/>
</dbReference>
<dbReference type="PROSITE" id="PS51012">
    <property type="entry name" value="ABC_TM2"/>
    <property type="match status" value="1"/>
</dbReference>
<dbReference type="PIRSF" id="PIRSF006648">
    <property type="entry name" value="DrrB"/>
    <property type="match status" value="1"/>
</dbReference>
<comment type="function">
    <text evidence="11">Part of the ABC transporter complex NodIJ involved in the export of the nodulation factors (Nod factors), the bacterial signal molecules that induce symbiosis and subsequent nodulation induction. Nod factors are LCO (lipo-chitin oligosaccharide), a modified beta-1,4-linked N-acetylglucosamine oligosaccharide. This subunit encodes the transporter.</text>
</comment>
<comment type="similarity">
    <text evidence="2">Belongs to the ABC-2 integral membrane protein family. Lipooligosaccharide exporter (TC 3.A.1.102) subfamily.</text>
</comment>
<keyword evidence="15" id="KW-1185">Reference proteome</keyword>
<comment type="caution">
    <text evidence="14">The sequence shown here is derived from an EMBL/GenBank/DDBJ whole genome shotgun (WGS) entry which is preliminary data.</text>
</comment>
<feature type="transmembrane region" description="Helical" evidence="12">
    <location>
        <begin position="128"/>
        <end position="147"/>
    </location>
</feature>
<feature type="transmembrane region" description="Helical" evidence="12">
    <location>
        <begin position="235"/>
        <end position="254"/>
    </location>
</feature>
<comment type="subunit">
    <text evidence="3">The complex is composed of two ATP-binding proteins (NodI) and two transmembrane proteins (NodJ).</text>
</comment>
<evidence type="ECO:0000256" key="4">
    <source>
        <dbReference type="ARBA" id="ARBA00022448"/>
    </source>
</evidence>
<evidence type="ECO:0000256" key="1">
    <source>
        <dbReference type="ARBA" id="ARBA00004429"/>
    </source>
</evidence>
<name>A0A557QPG2_9RHOO</name>
<evidence type="ECO:0000256" key="12">
    <source>
        <dbReference type="RuleBase" id="RU361157"/>
    </source>
</evidence>
<evidence type="ECO:0000256" key="5">
    <source>
        <dbReference type="ARBA" id="ARBA00022458"/>
    </source>
</evidence>
<evidence type="ECO:0000313" key="14">
    <source>
        <dbReference type="EMBL" id="TVO54800.1"/>
    </source>
</evidence>
<keyword evidence="9 12" id="KW-1133">Transmembrane helix</keyword>
<dbReference type="PANTHER" id="PTHR43229:SF2">
    <property type="entry name" value="NODULATION PROTEIN J"/>
    <property type="match status" value="1"/>
</dbReference>
<accession>A0A557QPG2</accession>
<evidence type="ECO:0000256" key="10">
    <source>
        <dbReference type="ARBA" id="ARBA00023136"/>
    </source>
</evidence>
<keyword evidence="4 12" id="KW-0813">Transport</keyword>
<dbReference type="InterPro" id="IPR051784">
    <property type="entry name" value="Nod_factor_ABC_transporter"/>
</dbReference>
<feature type="transmembrane region" description="Helical" evidence="12">
    <location>
        <begin position="154"/>
        <end position="173"/>
    </location>
</feature>
<feature type="transmembrane region" description="Helical" evidence="12">
    <location>
        <begin position="66"/>
        <end position="92"/>
    </location>
</feature>
<dbReference type="InterPro" id="IPR013525">
    <property type="entry name" value="ABC2_TM"/>
</dbReference>
<keyword evidence="6 12" id="KW-1003">Cell membrane</keyword>
<dbReference type="PANTHER" id="PTHR43229">
    <property type="entry name" value="NODULATION PROTEIN J"/>
    <property type="match status" value="1"/>
</dbReference>
<keyword evidence="7" id="KW-0997">Cell inner membrane</keyword>
<evidence type="ECO:0000256" key="3">
    <source>
        <dbReference type="ARBA" id="ARBA00011350"/>
    </source>
</evidence>
<dbReference type="RefSeq" id="WP_144310021.1">
    <property type="nucleotide sequence ID" value="NZ_VMNK01000012.1"/>
</dbReference>
<evidence type="ECO:0000256" key="8">
    <source>
        <dbReference type="ARBA" id="ARBA00022692"/>
    </source>
</evidence>
<evidence type="ECO:0000256" key="9">
    <source>
        <dbReference type="ARBA" id="ARBA00022989"/>
    </source>
</evidence>
<proteinExistence type="inferred from homology"/>
<comment type="subcellular location">
    <subcellularLocation>
        <location evidence="1 12">Cell inner membrane</location>
        <topology evidence="1 12">Multi-pass membrane protein</topology>
    </subcellularLocation>
</comment>
<protein>
    <recommendedName>
        <fullName evidence="12">Transport permease protein</fullName>
    </recommendedName>
</protein>
<dbReference type="OrthoDB" id="9778589at2"/>
<evidence type="ECO:0000256" key="2">
    <source>
        <dbReference type="ARBA" id="ARBA00008394"/>
    </source>
</evidence>
<dbReference type="GO" id="GO:0015772">
    <property type="term" value="P:oligosaccharide transport"/>
    <property type="evidence" value="ECO:0007669"/>
    <property type="project" value="InterPro"/>
</dbReference>
<dbReference type="AlphaFoldDB" id="A0A557QPG2"/>
<feature type="transmembrane region" description="Helical" evidence="12">
    <location>
        <begin position="179"/>
        <end position="198"/>
    </location>
</feature>
<dbReference type="EMBL" id="VMNK01000012">
    <property type="protein sequence ID" value="TVO54800.1"/>
    <property type="molecule type" value="Genomic_DNA"/>
</dbReference>
<evidence type="ECO:0000313" key="15">
    <source>
        <dbReference type="Proteomes" id="UP000319502"/>
    </source>
</evidence>
<feature type="transmembrane region" description="Helical" evidence="12">
    <location>
        <begin position="31"/>
        <end position="54"/>
    </location>
</feature>
<feature type="domain" description="ABC transmembrane type-2" evidence="13">
    <location>
        <begin position="34"/>
        <end position="260"/>
    </location>
</feature>
<evidence type="ECO:0000256" key="7">
    <source>
        <dbReference type="ARBA" id="ARBA00022519"/>
    </source>
</evidence>
<keyword evidence="5" id="KW-0536">Nodulation</keyword>
<evidence type="ECO:0000256" key="6">
    <source>
        <dbReference type="ARBA" id="ARBA00022475"/>
    </source>
</evidence>
<keyword evidence="8 12" id="KW-0812">Transmembrane</keyword>